<proteinExistence type="predicted"/>
<gene>
    <name evidence="1" type="ORF">E0F26_05725</name>
</gene>
<organism evidence="1 2">
    <name type="scientific">Candidatus Paraluminiphilus aquimaris</name>
    <dbReference type="NCBI Taxonomy" id="2518994"/>
    <lineage>
        <taxon>Bacteria</taxon>
        <taxon>Pseudomonadati</taxon>
        <taxon>Pseudomonadota</taxon>
        <taxon>Gammaproteobacteria</taxon>
        <taxon>Cellvibrionales</taxon>
        <taxon>Halieaceae</taxon>
        <taxon>Candidatus Paraluminiphilus</taxon>
    </lineage>
</organism>
<protein>
    <recommendedName>
        <fullName evidence="3">Secreted protein</fullName>
    </recommendedName>
</protein>
<evidence type="ECO:0008006" key="3">
    <source>
        <dbReference type="Google" id="ProtNLM"/>
    </source>
</evidence>
<reference evidence="1 2" key="1">
    <citation type="submission" date="2019-02" db="EMBL/GenBank/DDBJ databases">
        <title>Halieaceae_genomes.</title>
        <authorList>
            <person name="Li S.-H."/>
        </authorList>
    </citation>
    <scope>NUCLEOTIDE SEQUENCE [LARGE SCALE GENOMIC DNA]</scope>
    <source>
        <strain evidence="1 2">JH123</strain>
    </source>
</reference>
<evidence type="ECO:0000313" key="1">
    <source>
        <dbReference type="EMBL" id="UZP74274.1"/>
    </source>
</evidence>
<dbReference type="EMBL" id="CP036501">
    <property type="protein sequence ID" value="UZP74274.1"/>
    <property type="molecule type" value="Genomic_DNA"/>
</dbReference>
<accession>A0ABY6Q5D9</accession>
<sequence>MIRTFSITQTSEVACVSTWFFLMPSSRATLSCTAREVDIAMGITHGITKGIAKGCAKGCAKGIARRAPIKRPVTTGLGADVPLS</sequence>
<dbReference type="Proteomes" id="UP001317963">
    <property type="component" value="Chromosome"/>
</dbReference>
<evidence type="ECO:0000313" key="2">
    <source>
        <dbReference type="Proteomes" id="UP001317963"/>
    </source>
</evidence>
<keyword evidence="2" id="KW-1185">Reference proteome</keyword>
<name>A0ABY6Q5D9_9GAMM</name>